<dbReference type="PROSITE" id="PS50026">
    <property type="entry name" value="EGF_3"/>
    <property type="match status" value="3"/>
</dbReference>
<dbReference type="Gene3D" id="2.10.25.10">
    <property type="entry name" value="Laminin"/>
    <property type="match status" value="2"/>
</dbReference>
<dbReference type="Pfam" id="PF00059">
    <property type="entry name" value="Lectin_C"/>
    <property type="match status" value="2"/>
</dbReference>
<evidence type="ECO:0000313" key="9">
    <source>
        <dbReference type="EnsemblMetazoa" id="XP_016657876.1"/>
    </source>
</evidence>
<dbReference type="Pfam" id="PF00431">
    <property type="entry name" value="CUB"/>
    <property type="match status" value="3"/>
</dbReference>
<protein>
    <recommendedName>
        <fullName evidence="11">Cubilin</fullName>
    </recommendedName>
</protein>
<dbReference type="GO" id="GO:0005615">
    <property type="term" value="C:extracellular space"/>
    <property type="evidence" value="ECO:0007669"/>
    <property type="project" value="TreeGrafter"/>
</dbReference>
<dbReference type="PROSITE" id="PS01186">
    <property type="entry name" value="EGF_2"/>
    <property type="match status" value="1"/>
</dbReference>
<feature type="disulfide bond" evidence="3">
    <location>
        <begin position="1295"/>
        <end position="1304"/>
    </location>
</feature>
<feature type="domain" description="CUB" evidence="6">
    <location>
        <begin position="998"/>
        <end position="1106"/>
    </location>
</feature>
<dbReference type="Gene3D" id="2.60.120.290">
    <property type="entry name" value="Spermadhesin, CUB domain"/>
    <property type="match status" value="3"/>
</dbReference>
<evidence type="ECO:0000256" key="5">
    <source>
        <dbReference type="SAM" id="SignalP"/>
    </source>
</evidence>
<dbReference type="PROSITE" id="PS01180">
    <property type="entry name" value="CUB"/>
    <property type="match status" value="3"/>
</dbReference>
<feature type="domain" description="C-type lectin" evidence="8">
    <location>
        <begin position="440"/>
        <end position="590"/>
    </location>
</feature>
<feature type="compositionally biased region" description="Acidic residues" evidence="4">
    <location>
        <begin position="2024"/>
        <end position="2034"/>
    </location>
</feature>
<dbReference type="SUPFAM" id="SSF56436">
    <property type="entry name" value="C-type lectin-like"/>
    <property type="match status" value="2"/>
</dbReference>
<dbReference type="PANTHER" id="PTHR24255:SF31">
    <property type="entry name" value="CUBILIN-LIKE PROTEIN"/>
    <property type="match status" value="1"/>
</dbReference>
<dbReference type="RefSeq" id="XP_016657876.1">
    <property type="nucleotide sequence ID" value="XM_016802387.2"/>
</dbReference>
<feature type="signal peptide" evidence="5">
    <location>
        <begin position="1"/>
        <end position="22"/>
    </location>
</feature>
<feature type="region of interest" description="Disordered" evidence="4">
    <location>
        <begin position="2018"/>
        <end position="2038"/>
    </location>
</feature>
<accession>A0A8R2D2K6</accession>
<feature type="region of interest" description="Disordered" evidence="4">
    <location>
        <begin position="2065"/>
        <end position="2092"/>
    </location>
</feature>
<dbReference type="Proteomes" id="UP000007819">
    <property type="component" value="Chromosome A3"/>
</dbReference>
<feature type="disulfide bond" evidence="2">
    <location>
        <begin position="998"/>
        <end position="1025"/>
    </location>
</feature>
<dbReference type="GeneID" id="100167178"/>
<dbReference type="InterPro" id="IPR016187">
    <property type="entry name" value="CTDL_fold"/>
</dbReference>
<feature type="domain" description="CUB" evidence="6">
    <location>
        <begin position="607"/>
        <end position="724"/>
    </location>
</feature>
<sequence>MTITRVQWVCCGIVLLAALCSGGRQYGTRKIRHDHKSQDEGTQPDIDFEFETTKGFQFENGGDYDDLSEEGITLDVVHSLYDTRNGVVPNIVYQVRMNCTAAASTLYNYTITVNGKLLARGGQPAANGGCSLLEFDWSATAADQQSHKYLTFRLEYSTLGAPDTNQFKKRIQILKDCELYLLAAESGRLSSRDLPPARGQQQLQCVVRFAQRHHARLVIDVVKLNVPCKRGRLQVSGHQPVCGKLEDLREPDRHYVLDAGRSPPPSVTSTVGRYAFSIVYRLAASCFDNDVAQQNGTVVFTPGSECRYKVTQPYGYRLRLLINSVPFGNQAADADAAATADYDHVATTAKPMTIDTLPIHQSTTTCPGTLFRLTDGAIGWFYCAPADGPRRQMSMVSETNVVLMESSSASMHVPTLVVTYRAEPIPEVVSQCPYGSVSLRAGRCLTIVNELLNWEDAEEYCSQNGGGGHLASIDSHRTQMLIDTILINSPSYSDNAPYWIGATDMNNEGFFKWTDSSPFTYSNWYQGHIHQPYSGPNSKQPNDDGLSRQDCVELRQVYRPQNRLLKYFNRNSSYTWNDRDCSVKNRFLCQTQQHTSLNDNDPDESSCNVTMKLTSEMRFASVSSPGFPQPYPDNQDCTFSVEVPRGYQIEVEFEELMLENESTCSYDYVELIPGDDDEGPKHCGDKSEILKLTRFVTKRPKLRIHFVSDYSHAFSGFKARVSAEHVNNECDDARQQMFNGSCYLFASYPEVSWHTARSICNGIKAELTSVHNAEEEQFVESFIRESTDSRSAIYWLGGAWNDKSWYWVDNSTETFSAWLATDAANALPYKNICLAISWLSSPPVNLPRGLYWTANDCDTVGGYICKKNQTKLSDHYNLNTTMTGVKGIITSLNYPANYYHNLDYWIHVVGPYQSRIVFQFDSINIEPQADCLYDFVAVVEPKERENRTMTVCGYRGNHLEDYIFVTDLNEAFVHFHSDYSVSSSGFHLQWNTVDMSGCPSQTLSALEGQVVSPNYPNFILPNLNCVTMILAPVGHRIWVDFVDYNLDESQTFKLYLSRTADNITPFKYRNSINDGAFLSEGESVNIEYSTNRFPRGRGFKIAYKMVVDFDEERAIVLQNDTSGFMYRLNYPLPMHFPKLRYKQRLLASVGQNIQLQFHRVVPAQMDTALGRTVCPGQQSTTVIEIHDHYAAENGTWWLLCENVEQPKSVPISITSFLNSMSVVVVYGQKPAMDMVSANISVNVKPDAESKKKLVALAKIPETANNSRIESCKPNPCVNGGTCVIRKATHTYHCKCHGNYTGTFCSLTYCDLGYCVFGECILAGSNGFECKCQYGYMGRFCDEKIKPCELNPCKDRGDCVSLGDSDYQCRCYAYWTGDQCERKMLHITYKPLTERMLQEPFWLGLLTVFVVMGILGIIWCAKRHVPEKIEKILSEEAERSRHFTVNASGRMSSVRGELLVPTVKTNGATPSEGGNSPPPQPKTFLRRLGIRKPSLMSLTSPLQTGRTARTFSLDDLLRPQVPRFNQYRAKQKSASPSKFRTTIADKSEILQQLISPGLERQASFNDEINLVDKLSTNNIGPNDIVLPQSNISQETSFSNDCSIGNIPTLCIFSGEVETVIDNDEAVQKIEKKVTFARLMNKFQSEMSSTSSEIDPNSKRNLRRPCPNQGSDSTSSLECALENRNPNTLSLNQYQQQTGQKAMSADSILAMFRNFNTAMAMTEMSNYLSASTTPSCSSLQDEIVGSEDESLMSNTAHSPSGGKESPTRYRYSNVIQLPVVDMLSSQRNNSNNPLNSLQHPPSILLEVPNYRMDCLSPIHELPTPAPSPSPTPIISRKSAFSCLKDMDNFQQQKEPPSLKVPTEPPTVQAEQLTIPMLVIQQPTPINSPSMEFPGSPPPHKEKPLNRKMLKDMEKPISLDLPAPPPVITVTCMSDSDTESVTTKNGTDSSKNGGGMCYLSPFSMCSRADRIASESNLSSSGYSSGPSRCNSNTRLCPLDCGEEPRRISPLIHTPEIREMDSETTFSENDDEGFDTETADPKMDHRTKHHYRNAELESETLKPGVATTGLKAYTSGSEPEALGRHQQQQQQQPVPSITVQQYPSTLHLSTDMLYEKSPVSSRSESPLSDKTVFRFSPMFYGRITDSDSIYDFTSSDCAMKKRTGKKRERKRRHFGGSGGVFGGSTCTTPSEPLPSNNSVLLLDVPGRNDRKKSRSKPNTRRRSRSQQTIVPSSSSSTDSLNDTAKVSYGNRHRRSNDSVKRNLSSENWSDRGKSGEDKKTVKRKTKSNRTENRRLRFQNKTVSDQGHCESTHDEENVTNFASLPSLLSIDNHGAVPAVETSAVTRKKFRFVSARFQKRVIASD</sequence>
<feature type="compositionally biased region" description="Basic residues" evidence="4">
    <location>
        <begin position="2205"/>
        <end position="2220"/>
    </location>
</feature>
<feature type="compositionally biased region" description="Basic and acidic residues" evidence="4">
    <location>
        <begin position="2264"/>
        <end position="2275"/>
    </location>
</feature>
<feature type="compositionally biased region" description="Low complexity" evidence="4">
    <location>
        <begin position="2221"/>
        <end position="2235"/>
    </location>
</feature>
<feature type="compositionally biased region" description="Polar residues" evidence="4">
    <location>
        <begin position="2181"/>
        <end position="2195"/>
    </location>
</feature>
<dbReference type="CDD" id="cd00054">
    <property type="entry name" value="EGF_CA"/>
    <property type="match status" value="1"/>
</dbReference>
<comment type="caution">
    <text evidence="3">Lacks conserved residue(s) required for the propagation of feature annotation.</text>
</comment>
<dbReference type="CDD" id="cd00037">
    <property type="entry name" value="CLECT"/>
    <property type="match status" value="2"/>
</dbReference>
<feature type="domain" description="EGF-like" evidence="7">
    <location>
        <begin position="1343"/>
        <end position="1380"/>
    </location>
</feature>
<keyword evidence="1 3" id="KW-1015">Disulfide bond</keyword>
<dbReference type="SUPFAM" id="SSF49854">
    <property type="entry name" value="Spermadhesin, CUB domain"/>
    <property type="match status" value="3"/>
</dbReference>
<evidence type="ECO:0000259" key="8">
    <source>
        <dbReference type="PROSITE" id="PS50041"/>
    </source>
</evidence>
<dbReference type="SMART" id="SM00181">
    <property type="entry name" value="EGF"/>
    <property type="match status" value="3"/>
</dbReference>
<dbReference type="SMART" id="SM00042">
    <property type="entry name" value="CUB"/>
    <property type="match status" value="3"/>
</dbReference>
<dbReference type="OrthoDB" id="418245at2759"/>
<name>A0A8R2D2K6_ACYPI</name>
<dbReference type="InterPro" id="IPR000742">
    <property type="entry name" value="EGF"/>
</dbReference>
<feature type="disulfide bond" evidence="3">
    <location>
        <begin position="1370"/>
        <end position="1379"/>
    </location>
</feature>
<dbReference type="EnsemblMetazoa" id="XM_016802387.2">
    <property type="protein sequence ID" value="XP_016657876.1"/>
    <property type="gene ID" value="LOC100167178"/>
</dbReference>
<dbReference type="InterPro" id="IPR000859">
    <property type="entry name" value="CUB_dom"/>
</dbReference>
<evidence type="ECO:0000259" key="7">
    <source>
        <dbReference type="PROSITE" id="PS50026"/>
    </source>
</evidence>
<feature type="compositionally biased region" description="Basic residues" evidence="4">
    <location>
        <begin position="2156"/>
        <end position="2170"/>
    </location>
</feature>
<dbReference type="PROSITE" id="PS50041">
    <property type="entry name" value="C_TYPE_LECTIN_2"/>
    <property type="match status" value="2"/>
</dbReference>
<dbReference type="Gene3D" id="3.10.100.10">
    <property type="entry name" value="Mannose-Binding Protein A, subunit A"/>
    <property type="match status" value="2"/>
</dbReference>
<dbReference type="InterPro" id="IPR016186">
    <property type="entry name" value="C-type_lectin-like/link_sf"/>
</dbReference>
<dbReference type="PANTHER" id="PTHR24255">
    <property type="entry name" value="COMPLEMENT COMPONENT 1, S SUBCOMPONENT-RELATED"/>
    <property type="match status" value="1"/>
</dbReference>
<feature type="region of interest" description="Disordered" evidence="4">
    <location>
        <begin position="1643"/>
        <end position="1675"/>
    </location>
</feature>
<feature type="compositionally biased region" description="Polar residues" evidence="4">
    <location>
        <begin position="1666"/>
        <end position="1675"/>
    </location>
</feature>
<dbReference type="InterPro" id="IPR001304">
    <property type="entry name" value="C-type_lectin-like"/>
</dbReference>
<keyword evidence="10" id="KW-1185">Reference proteome</keyword>
<dbReference type="InterPro" id="IPR035914">
    <property type="entry name" value="Sperma_CUB_dom_sf"/>
</dbReference>
<keyword evidence="3" id="KW-0245">EGF-like domain</keyword>
<reference evidence="10" key="1">
    <citation type="submission" date="2010-06" db="EMBL/GenBank/DDBJ databases">
        <authorList>
            <person name="Jiang H."/>
            <person name="Abraham K."/>
            <person name="Ali S."/>
            <person name="Alsbrooks S.L."/>
            <person name="Anim B.N."/>
            <person name="Anosike U.S."/>
            <person name="Attaway T."/>
            <person name="Bandaranaike D.P."/>
            <person name="Battles P.K."/>
            <person name="Bell S.N."/>
            <person name="Bell A.V."/>
            <person name="Beltran B."/>
            <person name="Bickham C."/>
            <person name="Bustamante Y."/>
            <person name="Caleb T."/>
            <person name="Canada A."/>
            <person name="Cardenas V."/>
            <person name="Carter K."/>
            <person name="Chacko J."/>
            <person name="Chandrabose M.N."/>
            <person name="Chavez D."/>
            <person name="Chavez A."/>
            <person name="Chen L."/>
            <person name="Chu H.-S."/>
            <person name="Claassen K.J."/>
            <person name="Cockrell R."/>
            <person name="Collins M."/>
            <person name="Cooper J.A."/>
            <person name="Cree A."/>
            <person name="Curry S.M."/>
            <person name="Da Y."/>
            <person name="Dao M.D."/>
            <person name="Das B."/>
            <person name="Davila M.-L."/>
            <person name="Davy-Carroll L."/>
            <person name="Denson S."/>
            <person name="Dinh H."/>
            <person name="Ebong V.E."/>
            <person name="Edwards J.R."/>
            <person name="Egan A."/>
            <person name="El-Daye J."/>
            <person name="Escobedo L."/>
            <person name="Fernandez S."/>
            <person name="Fernando P.R."/>
            <person name="Flagg N."/>
            <person name="Forbes L.D."/>
            <person name="Fowler R.G."/>
            <person name="Fu Q."/>
            <person name="Gabisi R.A."/>
            <person name="Ganer J."/>
            <person name="Garbino Pronczuk A."/>
            <person name="Garcia R.M."/>
            <person name="Garner T."/>
            <person name="Garrett T.E."/>
            <person name="Gonzalez D.A."/>
            <person name="Hamid H."/>
            <person name="Hawkins E.S."/>
            <person name="Hirani K."/>
            <person name="Hogues M.E."/>
            <person name="Hollins B."/>
            <person name="Hsiao C.-H."/>
            <person name="Jabil R."/>
            <person name="James M.L."/>
            <person name="Jhangiani S.N."/>
            <person name="Johnson B."/>
            <person name="Johnson Q."/>
            <person name="Joshi V."/>
            <person name="Kalu J.B."/>
            <person name="Kam C."/>
            <person name="Kashfia A."/>
            <person name="Keebler J."/>
            <person name="Kisamo H."/>
            <person name="Kovar C.L."/>
            <person name="Lago L.A."/>
            <person name="Lai C.-Y."/>
            <person name="Laidlaw J."/>
            <person name="Lara F."/>
            <person name="Le T.-K."/>
            <person name="Lee S.L."/>
            <person name="Legall F.H."/>
            <person name="Lemon S.J."/>
            <person name="Lewis L.R."/>
            <person name="Li B."/>
            <person name="Liu Y."/>
            <person name="Liu Y.-S."/>
            <person name="Lopez J."/>
            <person name="Lozado R.J."/>
            <person name="Lu J."/>
            <person name="Madu R.C."/>
            <person name="Maheshwari M."/>
            <person name="Maheshwari R."/>
            <person name="Malloy K."/>
            <person name="Martinez E."/>
            <person name="Mathew T."/>
            <person name="Mercado I.C."/>
            <person name="Mercado C."/>
            <person name="Meyer B."/>
            <person name="Montgomery K."/>
            <person name="Morgan M.B."/>
            <person name="Munidasa M."/>
            <person name="Nazareth L.V."/>
            <person name="Nelson J."/>
            <person name="Ng B.M."/>
            <person name="Nguyen N.B."/>
            <person name="Nguyen P.Q."/>
            <person name="Nguyen T."/>
            <person name="Obregon M."/>
            <person name="Okwuonu G.O."/>
            <person name="Onwere C.G."/>
            <person name="Orozco G."/>
            <person name="Parra A."/>
            <person name="Patel S."/>
            <person name="Patil S."/>
            <person name="Perez A."/>
            <person name="Perez Y."/>
            <person name="Pham C."/>
            <person name="Primus E.L."/>
            <person name="Pu L.-L."/>
            <person name="Puazo M."/>
            <person name="Qin X."/>
            <person name="Quiroz J.B."/>
            <person name="Reese J."/>
            <person name="Richards S."/>
            <person name="Rives C.M."/>
            <person name="Robberts R."/>
            <person name="Ruiz S.J."/>
            <person name="Ruiz M.J."/>
            <person name="Santibanez J."/>
            <person name="Schneider B.W."/>
            <person name="Sisson I."/>
            <person name="Smith M."/>
            <person name="Sodergren E."/>
            <person name="Song X.-Z."/>
            <person name="Song B.B."/>
            <person name="Summersgill H."/>
            <person name="Thelus R."/>
            <person name="Thornton R.D."/>
            <person name="Trejos Z.Y."/>
            <person name="Usmani K."/>
            <person name="Vattathil S."/>
            <person name="Villasana D."/>
            <person name="Walker D.L."/>
            <person name="Wang S."/>
            <person name="Wang K."/>
            <person name="White C.S."/>
            <person name="Williams A.C."/>
            <person name="Williamson J."/>
            <person name="Wilson K."/>
            <person name="Woghiren I.O."/>
            <person name="Woodworth J.R."/>
            <person name="Worley K.C."/>
            <person name="Wright R.A."/>
            <person name="Wu W."/>
            <person name="Young L."/>
            <person name="Zhang L."/>
            <person name="Zhang J."/>
            <person name="Zhu Y."/>
            <person name="Muzny D.M."/>
            <person name="Weinstock G."/>
            <person name="Gibbs R.A."/>
        </authorList>
    </citation>
    <scope>NUCLEOTIDE SEQUENCE [LARGE SCALE GENOMIC DNA]</scope>
    <source>
        <strain evidence="10">LSR1</strain>
    </source>
</reference>
<feature type="domain" description="EGF-like" evidence="7">
    <location>
        <begin position="1267"/>
        <end position="1305"/>
    </location>
</feature>
<feature type="domain" description="C-type lectin" evidence="8">
    <location>
        <begin position="738"/>
        <end position="866"/>
    </location>
</feature>
<organism evidence="9 10">
    <name type="scientific">Acyrthosiphon pisum</name>
    <name type="common">Pea aphid</name>
    <dbReference type="NCBI Taxonomy" id="7029"/>
    <lineage>
        <taxon>Eukaryota</taxon>
        <taxon>Metazoa</taxon>
        <taxon>Ecdysozoa</taxon>
        <taxon>Arthropoda</taxon>
        <taxon>Hexapoda</taxon>
        <taxon>Insecta</taxon>
        <taxon>Pterygota</taxon>
        <taxon>Neoptera</taxon>
        <taxon>Paraneoptera</taxon>
        <taxon>Hemiptera</taxon>
        <taxon>Sternorrhyncha</taxon>
        <taxon>Aphidomorpha</taxon>
        <taxon>Aphidoidea</taxon>
        <taxon>Aphididae</taxon>
        <taxon>Macrosiphini</taxon>
        <taxon>Acyrthosiphon</taxon>
    </lineage>
</organism>
<evidence type="ECO:0008006" key="11">
    <source>
        <dbReference type="Google" id="ProtNLM"/>
    </source>
</evidence>
<dbReference type="PROSITE" id="PS00022">
    <property type="entry name" value="EGF_1"/>
    <property type="match status" value="3"/>
</dbReference>
<evidence type="ECO:0000259" key="6">
    <source>
        <dbReference type="PROSITE" id="PS01180"/>
    </source>
</evidence>
<reference evidence="9" key="2">
    <citation type="submission" date="2022-06" db="UniProtKB">
        <authorList>
            <consortium name="EnsemblMetazoa"/>
        </authorList>
    </citation>
    <scope>IDENTIFICATION</scope>
</reference>
<dbReference type="SUPFAM" id="SSF57196">
    <property type="entry name" value="EGF/Laminin"/>
    <property type="match status" value="2"/>
</dbReference>
<feature type="disulfide bond" evidence="3">
    <location>
        <begin position="1331"/>
        <end position="1340"/>
    </location>
</feature>
<proteinExistence type="predicted"/>
<feature type="domain" description="CUB" evidence="6">
    <location>
        <begin position="865"/>
        <end position="993"/>
    </location>
</feature>
<evidence type="ECO:0000256" key="1">
    <source>
        <dbReference type="ARBA" id="ARBA00023157"/>
    </source>
</evidence>
<feature type="region of interest" description="Disordered" evidence="4">
    <location>
        <begin position="2156"/>
        <end position="2288"/>
    </location>
</feature>
<evidence type="ECO:0000256" key="2">
    <source>
        <dbReference type="PROSITE-ProRule" id="PRU00059"/>
    </source>
</evidence>
<evidence type="ECO:0000256" key="4">
    <source>
        <dbReference type="SAM" id="MobiDB-lite"/>
    </source>
</evidence>
<feature type="chain" id="PRO_5035917814" description="Cubilin" evidence="5">
    <location>
        <begin position="23"/>
        <end position="2359"/>
    </location>
</feature>
<feature type="domain" description="EGF-like" evidence="7">
    <location>
        <begin position="1310"/>
        <end position="1341"/>
    </location>
</feature>
<evidence type="ECO:0000313" key="10">
    <source>
        <dbReference type="Proteomes" id="UP000007819"/>
    </source>
</evidence>
<feature type="disulfide bond" evidence="3">
    <location>
        <begin position="1276"/>
        <end position="1293"/>
    </location>
</feature>
<dbReference type="GO" id="GO:0004252">
    <property type="term" value="F:serine-type endopeptidase activity"/>
    <property type="evidence" value="ECO:0007669"/>
    <property type="project" value="TreeGrafter"/>
</dbReference>
<keyword evidence="5" id="KW-0732">Signal</keyword>
<dbReference type="CDD" id="cd00041">
    <property type="entry name" value="CUB"/>
    <property type="match status" value="3"/>
</dbReference>
<dbReference type="SMART" id="SM00034">
    <property type="entry name" value="CLECT"/>
    <property type="match status" value="2"/>
</dbReference>
<feature type="compositionally biased region" description="Polar residues" evidence="4">
    <location>
        <begin position="1643"/>
        <end position="1653"/>
    </location>
</feature>
<evidence type="ECO:0000256" key="3">
    <source>
        <dbReference type="PROSITE-ProRule" id="PRU00076"/>
    </source>
</evidence>